<keyword evidence="2" id="KW-0808">Transferase</keyword>
<dbReference type="PROSITE" id="PS50878">
    <property type="entry name" value="RT_POL"/>
    <property type="match status" value="1"/>
</dbReference>
<dbReference type="PANTHER" id="PTHR33064">
    <property type="entry name" value="POL PROTEIN"/>
    <property type="match status" value="1"/>
</dbReference>
<accession>A0A6A4DKU6</accession>
<dbReference type="AlphaFoldDB" id="A0A6A4DKU6"/>
<dbReference type="Gene3D" id="2.40.50.40">
    <property type="match status" value="1"/>
</dbReference>
<protein>
    <recommendedName>
        <fullName evidence="14">Reverse transcriptase</fullName>
    </recommendedName>
</protein>
<dbReference type="GO" id="GO:0004190">
    <property type="term" value="F:aspartic-type endopeptidase activity"/>
    <property type="evidence" value="ECO:0007669"/>
    <property type="project" value="UniProtKB-KW"/>
</dbReference>
<dbReference type="CDD" id="cd09274">
    <property type="entry name" value="RNase_HI_RT_Ty3"/>
    <property type="match status" value="1"/>
</dbReference>
<gene>
    <name evidence="12" type="ORF">PR003_g20684</name>
</gene>
<dbReference type="SUPFAM" id="SSF56672">
    <property type="entry name" value="DNA/RNA polymerases"/>
    <property type="match status" value="1"/>
</dbReference>
<dbReference type="InterPro" id="IPR023780">
    <property type="entry name" value="Chromo_domain"/>
</dbReference>
<evidence type="ECO:0000256" key="1">
    <source>
        <dbReference type="ARBA" id="ARBA00022670"/>
    </source>
</evidence>
<dbReference type="Gene3D" id="3.30.70.270">
    <property type="match status" value="2"/>
</dbReference>
<dbReference type="InterPro" id="IPR000477">
    <property type="entry name" value="RT_dom"/>
</dbReference>
<dbReference type="InterPro" id="IPR041373">
    <property type="entry name" value="RT_RNaseH"/>
</dbReference>
<dbReference type="Gene3D" id="3.10.10.10">
    <property type="entry name" value="HIV Type 1 Reverse Transcriptase, subunit A, domain 1"/>
    <property type="match status" value="2"/>
</dbReference>
<dbReference type="SMART" id="SM00298">
    <property type="entry name" value="CHROMO"/>
    <property type="match status" value="1"/>
</dbReference>
<dbReference type="InterPro" id="IPR043128">
    <property type="entry name" value="Rev_trsase/Diguanyl_cyclase"/>
</dbReference>
<reference evidence="12 13" key="1">
    <citation type="submission" date="2018-08" db="EMBL/GenBank/DDBJ databases">
        <title>Genomic investigation of the strawberry pathogen Phytophthora fragariae indicates pathogenicity is determined by transcriptional variation in three key races.</title>
        <authorList>
            <person name="Adams T.M."/>
            <person name="Armitage A.D."/>
            <person name="Sobczyk M.K."/>
            <person name="Bates H.J."/>
            <person name="Dunwell J.M."/>
            <person name="Nellist C.F."/>
            <person name="Harrison R.J."/>
        </authorList>
    </citation>
    <scope>NUCLEOTIDE SEQUENCE [LARGE SCALE GENOMIC DNA]</scope>
    <source>
        <strain evidence="12 13">SCRP333</strain>
    </source>
</reference>
<feature type="region of interest" description="Disordered" evidence="9">
    <location>
        <begin position="618"/>
        <end position="661"/>
    </location>
</feature>
<keyword evidence="5" id="KW-0064">Aspartyl protease</keyword>
<dbReference type="EMBL" id="QXFT01001864">
    <property type="protein sequence ID" value="KAE9308705.1"/>
    <property type="molecule type" value="Genomic_DNA"/>
</dbReference>
<sequence>MSMTVYEEFVKVCPEVRAVSLEEPLTCKGADGKPIEVNMTIQVHLRLRTVAGSVRIAKPVECLIIPGDADEFLLGNDVLTMLGIDGQRQLDLFVANAAQNEQDDEFDDVDEPQIGSSAVLSEDLLAAVETLIEIAIEKGFPKEKVGELRRIATRFDIWRLKLGDDPPARIPPMKVRLKSGTKPYRCKARRYPPEVRKFLDDFNDELVRLGWVYENTESRWACPVLPVRKSGGDFRQTADYKPVNAFIEAIVGGYWQIALAEECQEWLSYMTHRKVYTPRRVPQGCTDAALFFQPTIQKCLEELLHKHLLVWIDDLLLFAGDIDTYLVKLERLFELLDFFGFKTSPKKSSLFEREVRWCGKLINGAGVHHDPARIRALQELPYPKTAGELQQFLCATNWMRDSLIDYARVARPLQNLLDAALSRAAKRTKRVASGIAVDLSTPEHIAYDELKNLLSTSMTLAFPKEGSTMCLLTDASDLGWSVLVTQVVEWQPNKEVHQQQHELLVCLSGSFTGSQCNWSIIEKEAYPIVCACDKLSYLLLRPGGFRLYCDHRNLVYVFAPGQEVKKHIRGKLLRWSTKLMEYRYEVEHIDGDSNVWADMVSRWAGNHDPAVRLNAMQLRKRAHEEPKEAEQRSKRRRRRKNQSAAPATEEEQTQRPVSLNLRPLDDSEFEWPTLAAVLAAQQQHAAERPRKELRSSIRDLHKPMMAERARQTVRNQRKQKDVRRPNFDVGDYVLRPRVDQKHYDKLLVTWVGPYQVVRADAHSFAVRHLLTGEEMDAHPSRLKFYADQLLDVTAELREHIAAQGLVLSVNELKEARWNKEKKDYEVLVSWKGLESIEDSWEPTAQLSKDIPVLLTQFAAKSNNRKFEQHVAEQKQPKSRPKERPPPNPQQAVRGKSR</sequence>
<feature type="domain" description="Chromo" evidence="10">
    <location>
        <begin position="807"/>
        <end position="869"/>
    </location>
</feature>
<dbReference type="GO" id="GO:0004519">
    <property type="term" value="F:endonuclease activity"/>
    <property type="evidence" value="ECO:0007669"/>
    <property type="project" value="UniProtKB-KW"/>
</dbReference>
<evidence type="ECO:0000313" key="13">
    <source>
        <dbReference type="Proteomes" id="UP000434957"/>
    </source>
</evidence>
<evidence type="ECO:0000256" key="8">
    <source>
        <dbReference type="ARBA" id="ARBA00022918"/>
    </source>
</evidence>
<comment type="caution">
    <text evidence="12">The sequence shown here is derived from an EMBL/GenBank/DDBJ whole genome shotgun (WGS) entry which is preliminary data.</text>
</comment>
<organism evidence="12 13">
    <name type="scientific">Phytophthora rubi</name>
    <dbReference type="NCBI Taxonomy" id="129364"/>
    <lineage>
        <taxon>Eukaryota</taxon>
        <taxon>Sar</taxon>
        <taxon>Stramenopiles</taxon>
        <taxon>Oomycota</taxon>
        <taxon>Peronosporomycetes</taxon>
        <taxon>Peronosporales</taxon>
        <taxon>Peronosporaceae</taxon>
        <taxon>Phytophthora</taxon>
    </lineage>
</organism>
<keyword evidence="3" id="KW-0548">Nucleotidyltransferase</keyword>
<feature type="compositionally biased region" description="Basic and acidic residues" evidence="9">
    <location>
        <begin position="864"/>
        <end position="884"/>
    </location>
</feature>
<evidence type="ECO:0000259" key="11">
    <source>
        <dbReference type="PROSITE" id="PS50878"/>
    </source>
</evidence>
<dbReference type="Pfam" id="PF00078">
    <property type="entry name" value="RVT_1"/>
    <property type="match status" value="1"/>
</dbReference>
<evidence type="ECO:0000259" key="10">
    <source>
        <dbReference type="PROSITE" id="PS50013"/>
    </source>
</evidence>
<keyword evidence="7" id="KW-0378">Hydrolase</keyword>
<dbReference type="GO" id="GO:0006508">
    <property type="term" value="P:proteolysis"/>
    <property type="evidence" value="ECO:0007669"/>
    <property type="project" value="UniProtKB-KW"/>
</dbReference>
<evidence type="ECO:0000256" key="3">
    <source>
        <dbReference type="ARBA" id="ARBA00022695"/>
    </source>
</evidence>
<dbReference type="SUPFAM" id="SSF54160">
    <property type="entry name" value="Chromo domain-like"/>
    <property type="match status" value="1"/>
</dbReference>
<dbReference type="InterPro" id="IPR016197">
    <property type="entry name" value="Chromo-like_dom_sf"/>
</dbReference>
<feature type="domain" description="Reverse transcriptase" evidence="11">
    <location>
        <begin position="1"/>
        <end position="362"/>
    </location>
</feature>
<evidence type="ECO:0000256" key="9">
    <source>
        <dbReference type="SAM" id="MobiDB-lite"/>
    </source>
</evidence>
<dbReference type="PROSITE" id="PS50013">
    <property type="entry name" value="CHROMO_2"/>
    <property type="match status" value="1"/>
</dbReference>
<keyword evidence="4" id="KW-0540">Nuclease</keyword>
<dbReference type="Proteomes" id="UP000434957">
    <property type="component" value="Unassembled WGS sequence"/>
</dbReference>
<dbReference type="InterPro" id="IPR043502">
    <property type="entry name" value="DNA/RNA_pol_sf"/>
</dbReference>
<evidence type="ECO:0000256" key="6">
    <source>
        <dbReference type="ARBA" id="ARBA00022759"/>
    </source>
</evidence>
<keyword evidence="1" id="KW-0645">Protease</keyword>
<evidence type="ECO:0008006" key="14">
    <source>
        <dbReference type="Google" id="ProtNLM"/>
    </source>
</evidence>
<evidence type="ECO:0000256" key="2">
    <source>
        <dbReference type="ARBA" id="ARBA00022679"/>
    </source>
</evidence>
<evidence type="ECO:0000313" key="12">
    <source>
        <dbReference type="EMBL" id="KAE9308705.1"/>
    </source>
</evidence>
<dbReference type="GO" id="GO:0003964">
    <property type="term" value="F:RNA-directed DNA polymerase activity"/>
    <property type="evidence" value="ECO:0007669"/>
    <property type="project" value="UniProtKB-KW"/>
</dbReference>
<proteinExistence type="predicted"/>
<keyword evidence="13" id="KW-1185">Reference proteome</keyword>
<dbReference type="InterPro" id="IPR051320">
    <property type="entry name" value="Viral_Replic_Matur_Polypro"/>
</dbReference>
<evidence type="ECO:0000256" key="7">
    <source>
        <dbReference type="ARBA" id="ARBA00022801"/>
    </source>
</evidence>
<keyword evidence="6" id="KW-0255">Endonuclease</keyword>
<evidence type="ECO:0000256" key="5">
    <source>
        <dbReference type="ARBA" id="ARBA00022750"/>
    </source>
</evidence>
<dbReference type="InterPro" id="IPR000953">
    <property type="entry name" value="Chromo/chromo_shadow_dom"/>
</dbReference>
<feature type="compositionally biased region" description="Basic and acidic residues" evidence="9">
    <location>
        <begin position="622"/>
        <end position="632"/>
    </location>
</feature>
<evidence type="ECO:0000256" key="4">
    <source>
        <dbReference type="ARBA" id="ARBA00022722"/>
    </source>
</evidence>
<dbReference type="PANTHER" id="PTHR33064:SF37">
    <property type="entry name" value="RIBONUCLEASE H"/>
    <property type="match status" value="1"/>
</dbReference>
<dbReference type="Pfam" id="PF00385">
    <property type="entry name" value="Chromo"/>
    <property type="match status" value="1"/>
</dbReference>
<dbReference type="Pfam" id="PF17917">
    <property type="entry name" value="RT_RNaseH"/>
    <property type="match status" value="1"/>
</dbReference>
<name>A0A6A4DKU6_9STRA</name>
<keyword evidence="8" id="KW-0695">RNA-directed DNA polymerase</keyword>
<feature type="region of interest" description="Disordered" evidence="9">
    <location>
        <begin position="864"/>
        <end position="897"/>
    </location>
</feature>